<protein>
    <submittedName>
        <fullName evidence="11">HAMP domain-containing protein</fullName>
    </submittedName>
</protein>
<dbReference type="Pfam" id="PF02518">
    <property type="entry name" value="HATPase_c"/>
    <property type="match status" value="1"/>
</dbReference>
<evidence type="ECO:0000256" key="3">
    <source>
        <dbReference type="ARBA" id="ARBA00022553"/>
    </source>
</evidence>
<dbReference type="InterPro" id="IPR033479">
    <property type="entry name" value="dCache_1"/>
</dbReference>
<keyword evidence="2" id="KW-1003">Cell membrane</keyword>
<keyword evidence="8 9" id="KW-0472">Membrane</keyword>
<evidence type="ECO:0000256" key="2">
    <source>
        <dbReference type="ARBA" id="ARBA00022475"/>
    </source>
</evidence>
<reference evidence="11" key="1">
    <citation type="submission" date="2019-12" db="EMBL/GenBank/DDBJ databases">
        <authorList>
            <person name="zhang j."/>
            <person name="sun C.M."/>
        </authorList>
    </citation>
    <scope>NUCLEOTIDE SEQUENCE</scope>
    <source>
        <strain evidence="11">NS-1</strain>
    </source>
</reference>
<dbReference type="Pfam" id="PF00672">
    <property type="entry name" value="HAMP"/>
    <property type="match status" value="1"/>
</dbReference>
<evidence type="ECO:0000256" key="4">
    <source>
        <dbReference type="ARBA" id="ARBA00022679"/>
    </source>
</evidence>
<dbReference type="SMART" id="SM00304">
    <property type="entry name" value="HAMP"/>
    <property type="match status" value="1"/>
</dbReference>
<dbReference type="CDD" id="cd12912">
    <property type="entry name" value="PDC2_MCP_like"/>
    <property type="match status" value="1"/>
</dbReference>
<keyword evidence="12" id="KW-1185">Reference proteome</keyword>
<evidence type="ECO:0000256" key="6">
    <source>
        <dbReference type="ARBA" id="ARBA00022777"/>
    </source>
</evidence>
<keyword evidence="5 9" id="KW-0812">Transmembrane</keyword>
<keyword evidence="4" id="KW-0808">Transferase</keyword>
<comment type="subcellular location">
    <subcellularLocation>
        <location evidence="1">Cell membrane</location>
        <topology evidence="1">Multi-pass membrane protein</topology>
    </subcellularLocation>
</comment>
<dbReference type="EMBL" id="CP046640">
    <property type="protein sequence ID" value="QTM00071.1"/>
    <property type="molecule type" value="Genomic_DNA"/>
</dbReference>
<evidence type="ECO:0000256" key="8">
    <source>
        <dbReference type="ARBA" id="ARBA00023136"/>
    </source>
</evidence>
<evidence type="ECO:0000313" key="12">
    <source>
        <dbReference type="Proteomes" id="UP000665020"/>
    </source>
</evidence>
<dbReference type="SUPFAM" id="SSF55874">
    <property type="entry name" value="ATPase domain of HSP90 chaperone/DNA topoisomerase II/histidine kinase"/>
    <property type="match status" value="1"/>
</dbReference>
<dbReference type="PANTHER" id="PTHR34220">
    <property type="entry name" value="SENSOR HISTIDINE KINASE YPDA"/>
    <property type="match status" value="1"/>
</dbReference>
<keyword evidence="7 9" id="KW-1133">Transmembrane helix</keyword>
<dbReference type="PANTHER" id="PTHR34220:SF7">
    <property type="entry name" value="SENSOR HISTIDINE KINASE YPDA"/>
    <property type="match status" value="1"/>
</dbReference>
<dbReference type="GO" id="GO:0005886">
    <property type="term" value="C:plasma membrane"/>
    <property type="evidence" value="ECO:0007669"/>
    <property type="project" value="UniProtKB-SubCell"/>
</dbReference>
<evidence type="ECO:0000256" key="9">
    <source>
        <dbReference type="SAM" id="Phobius"/>
    </source>
</evidence>
<proteinExistence type="predicted"/>
<dbReference type="GO" id="GO:0000155">
    <property type="term" value="F:phosphorelay sensor kinase activity"/>
    <property type="evidence" value="ECO:0007669"/>
    <property type="project" value="InterPro"/>
</dbReference>
<dbReference type="KEGG" id="ifn:GM661_15355"/>
<dbReference type="CDD" id="cd06225">
    <property type="entry name" value="HAMP"/>
    <property type="match status" value="1"/>
</dbReference>
<dbReference type="InterPro" id="IPR003660">
    <property type="entry name" value="HAMP_dom"/>
</dbReference>
<dbReference type="Gene3D" id="3.30.565.10">
    <property type="entry name" value="Histidine kinase-like ATPase, C-terminal domain"/>
    <property type="match status" value="1"/>
</dbReference>
<dbReference type="Gene3D" id="3.30.450.20">
    <property type="entry name" value="PAS domain"/>
    <property type="match status" value="1"/>
</dbReference>
<dbReference type="Proteomes" id="UP000665020">
    <property type="component" value="Chromosome"/>
</dbReference>
<feature type="transmembrane region" description="Helical" evidence="9">
    <location>
        <begin position="284"/>
        <end position="305"/>
    </location>
</feature>
<keyword evidence="6" id="KW-0418">Kinase</keyword>
<feature type="transmembrane region" description="Helical" evidence="9">
    <location>
        <begin position="12"/>
        <end position="34"/>
    </location>
</feature>
<dbReference type="Pfam" id="PF06580">
    <property type="entry name" value="His_kinase"/>
    <property type="match status" value="1"/>
</dbReference>
<dbReference type="InterPro" id="IPR036890">
    <property type="entry name" value="HATPase_C_sf"/>
</dbReference>
<dbReference type="InterPro" id="IPR010559">
    <property type="entry name" value="Sig_transdc_His_kin_internal"/>
</dbReference>
<gene>
    <name evidence="11" type="ORF">GM661_15355</name>
</gene>
<dbReference type="Pfam" id="PF02743">
    <property type="entry name" value="dCache_1"/>
    <property type="match status" value="1"/>
</dbReference>
<evidence type="ECO:0000256" key="1">
    <source>
        <dbReference type="ARBA" id="ARBA00004651"/>
    </source>
</evidence>
<evidence type="ECO:0000256" key="7">
    <source>
        <dbReference type="ARBA" id="ARBA00022989"/>
    </source>
</evidence>
<dbReference type="Gene3D" id="6.10.340.10">
    <property type="match status" value="1"/>
</dbReference>
<evidence type="ECO:0000256" key="5">
    <source>
        <dbReference type="ARBA" id="ARBA00022692"/>
    </source>
</evidence>
<dbReference type="InterPro" id="IPR003594">
    <property type="entry name" value="HATPase_dom"/>
</dbReference>
<evidence type="ECO:0000313" key="11">
    <source>
        <dbReference type="EMBL" id="QTM00071.1"/>
    </source>
</evidence>
<feature type="domain" description="HAMP" evidence="10">
    <location>
        <begin position="305"/>
        <end position="357"/>
    </location>
</feature>
<keyword evidence="3" id="KW-0597">Phosphoprotein</keyword>
<dbReference type="SUPFAM" id="SSF158472">
    <property type="entry name" value="HAMP domain-like"/>
    <property type="match status" value="1"/>
</dbReference>
<dbReference type="InterPro" id="IPR050640">
    <property type="entry name" value="Bact_2-comp_sensor_kinase"/>
</dbReference>
<accession>A0A8A7KFK7</accession>
<evidence type="ECO:0000259" key="10">
    <source>
        <dbReference type="SMART" id="SM00304"/>
    </source>
</evidence>
<organism evidence="11 12">
    <name type="scientific">Iocasia fonsfrigidae</name>
    <dbReference type="NCBI Taxonomy" id="2682810"/>
    <lineage>
        <taxon>Bacteria</taxon>
        <taxon>Bacillati</taxon>
        <taxon>Bacillota</taxon>
        <taxon>Clostridia</taxon>
        <taxon>Halanaerobiales</taxon>
        <taxon>Halanaerobiaceae</taxon>
        <taxon>Iocasia</taxon>
    </lineage>
</organism>
<name>A0A8A7KFK7_9FIRM</name>
<sequence>MFKKIEIHTIRTKLIISFLLIGLVPLIIFALFSYKIYFGVITERTSAYSQEVVSRMKRDIDTYFNDIEKFLTREQDFYINQFIKLTQIHDFANNRKYTFRIWEDFNNLRYMKPGLEDIALTFSNGKRISCYGLYYIDIEAINYALADGLKESGIAITSPHTNFSRKDVVSILRPYYPDDAEARVLISADINIDMLADITNVKLGEKGYVFIADGDGNIIYHPDRDLIGQKSSFYKLNKSGKYSYIADDNKYILNTAKSLVTGWNIVSVAYASEVEAELNQLKKITILISGLILFVIILLTMYLSYALSHPIRELEEVTQQAANNDLSVKIETQSKDEIAQLGKSFNKMISKIKKLMEENIAEQKLLRELEMESLDNQIKPHFIYNTLDLIIGQLENNNSNKATRLIEALGNFFRLSLSHGKEMVKIVSEVEHVKNYLYIQKLRQGEKYEYIIDIKDLEIRNKYIPRLLLQPLVENAIYHGILKSEKKGLIIVKGYLEGDTIYFEVIDNGMGMEESKIKEINQILQGLKEPINEKQYFGLRNVNQRIKLKFGEGYGLFVSGEIGVKTRMIIKLPYRQQGGYDV</sequence>
<dbReference type="AlphaFoldDB" id="A0A8A7KFK7"/>